<dbReference type="Proteomes" id="UP000031599">
    <property type="component" value="Unassembled WGS sequence"/>
</dbReference>
<feature type="compositionally biased region" description="Basic and acidic residues" evidence="1">
    <location>
        <begin position="93"/>
        <end position="106"/>
    </location>
</feature>
<evidence type="ECO:0000256" key="1">
    <source>
        <dbReference type="SAM" id="MobiDB-lite"/>
    </source>
</evidence>
<organism evidence="3 4">
    <name type="scientific">Enhygromyxa salina</name>
    <dbReference type="NCBI Taxonomy" id="215803"/>
    <lineage>
        <taxon>Bacteria</taxon>
        <taxon>Pseudomonadati</taxon>
        <taxon>Myxococcota</taxon>
        <taxon>Polyangia</taxon>
        <taxon>Nannocystales</taxon>
        <taxon>Nannocystaceae</taxon>
        <taxon>Enhygromyxa</taxon>
    </lineage>
</organism>
<feature type="transmembrane region" description="Helical" evidence="2">
    <location>
        <begin position="51"/>
        <end position="75"/>
    </location>
</feature>
<name>A0A0C1ZMU7_9BACT</name>
<sequence length="106" mass="12134">MELDDPKTIRKLWLGFYVVLGVLLLLDPKLLELVHLLEHDPHHAARFVVDGWPVFFAVFGFATCWVMVMGSKLVIGKILMRPDTYYDSSPLDPTRDAKGRRLPDGR</sequence>
<accession>A0A0C1ZMU7</accession>
<keyword evidence="2" id="KW-0812">Transmembrane</keyword>
<protein>
    <submittedName>
        <fullName evidence="3">Uncharacterized protein</fullName>
    </submittedName>
</protein>
<proteinExistence type="predicted"/>
<gene>
    <name evidence="3" type="ORF">DB30_01520</name>
</gene>
<comment type="caution">
    <text evidence="3">The sequence shown here is derived from an EMBL/GenBank/DDBJ whole genome shotgun (WGS) entry which is preliminary data.</text>
</comment>
<reference evidence="3 4" key="1">
    <citation type="submission" date="2014-12" db="EMBL/GenBank/DDBJ databases">
        <title>Genome assembly of Enhygromyxa salina DSM 15201.</title>
        <authorList>
            <person name="Sharma G."/>
            <person name="Subramanian S."/>
        </authorList>
    </citation>
    <scope>NUCLEOTIDE SEQUENCE [LARGE SCALE GENOMIC DNA]</scope>
    <source>
        <strain evidence="3 4">DSM 15201</strain>
    </source>
</reference>
<dbReference type="RefSeq" id="WP_052557822.1">
    <property type="nucleotide sequence ID" value="NZ_JMCC02000133.1"/>
</dbReference>
<dbReference type="EMBL" id="JMCC02000133">
    <property type="protein sequence ID" value="KIG12398.1"/>
    <property type="molecule type" value="Genomic_DNA"/>
</dbReference>
<evidence type="ECO:0000256" key="2">
    <source>
        <dbReference type="SAM" id="Phobius"/>
    </source>
</evidence>
<keyword evidence="2" id="KW-1133">Transmembrane helix</keyword>
<keyword evidence="2" id="KW-0472">Membrane</keyword>
<dbReference type="AlphaFoldDB" id="A0A0C1ZMU7"/>
<feature type="region of interest" description="Disordered" evidence="1">
    <location>
        <begin position="84"/>
        <end position="106"/>
    </location>
</feature>
<feature type="transmembrane region" description="Helical" evidence="2">
    <location>
        <begin position="12"/>
        <end position="31"/>
    </location>
</feature>
<evidence type="ECO:0000313" key="3">
    <source>
        <dbReference type="EMBL" id="KIG12398.1"/>
    </source>
</evidence>
<evidence type="ECO:0000313" key="4">
    <source>
        <dbReference type="Proteomes" id="UP000031599"/>
    </source>
</evidence>